<evidence type="ECO:0000256" key="4">
    <source>
        <dbReference type="ARBA" id="ARBA00022705"/>
    </source>
</evidence>
<dbReference type="GO" id="GO:0016887">
    <property type="term" value="F:ATP hydrolysis activity"/>
    <property type="evidence" value="ECO:0007669"/>
    <property type="project" value="InterPro"/>
</dbReference>
<evidence type="ECO:0000256" key="10">
    <source>
        <dbReference type="SAM" id="MobiDB-lite"/>
    </source>
</evidence>
<dbReference type="InterPro" id="IPR003959">
    <property type="entry name" value="ATPase_AAA_core"/>
</dbReference>
<sequence>MVDIRDFFGTGGKKATPKKRASTVPNKSTATVKQETSKSSPVKKAQPSRTATKDEDDAQPSKRGHEVINLDDDDDDDHDDEETIQPSRKRQRKAAVKASSAVKNSISDNDQANSGKPNPRATVVDDEEGDEDFEMNDDVFEQDDDLEMLEEKYDDGEDEEPNAEVPEDHESPRKSKSSTKTKTPTRTKSPTEKITSSGAKPTGVNAMDILATIPDAELPEDIDTSSGSGFNFRDFKARQATLPQSTGTVTIPEGQPGCLMSLTIVFTGVPPDIPRTDLEDAAKKYGAKVTKSISGKTSLVVLGAEAGPSKVKKIKQFGIKTIDQNGFLQLIASMPAEGGDGEAAEKARIKKMEEERKAMDESKKLLEEAEREQKKREAEVKKAQKAGIPVTPSKLLTDADKLWTVRYAPTKLEQLCGNKGTIQKLQQWLESWHSRFGGKKPEKGESERAVLLSGPPGIGKTSAAHLVAKTLGFDIIEKNASDVRSKNLLKGSIGNVLNNSSVMGFFQKQDVESSNNNKFCIIMDEVDGMSGGDRGGAGELAAFCRKTQTPLILICNDKSLPKMRVFDRCTIDLPFRRPSAKEMKSRLMTIALREKIKLDPNVIDKIVAATNNDIRQIINLLSTVSTTDKQIDSSNTKSISQDWQKNVALKIFDIIPRLLSGGIYLENSEVPLFKKMEYYFDDHAFVPLMMQENYLNTRPMKGASRLQHLELAARAADSFSESDLVDAKIHGSEQQWSLMPLHAILSAVRPGSFVAGAVTGRINFAGWLGQNSKTGKYYRLLTELQYRSRLRTATSAKEFRMEYIPVLAKKLLAPLQTRGADGIAEVIELLDTYYLSKTDFDYLLEFPIGLDSTAPALKKIPTAAKTKLTRTYNKTNHPVAILRAGQSTSVSKGGAKDKPDTDEVVDDDDDYVDEDDS</sequence>
<dbReference type="CDD" id="cd18140">
    <property type="entry name" value="HLD_clamp_RFC"/>
    <property type="match status" value="1"/>
</dbReference>
<dbReference type="GO" id="GO:0006271">
    <property type="term" value="P:DNA strand elongation involved in DNA replication"/>
    <property type="evidence" value="ECO:0007669"/>
    <property type="project" value="UniProtKB-ARBA"/>
</dbReference>
<feature type="compositionally biased region" description="Acidic residues" evidence="10">
    <location>
        <begin position="69"/>
        <end position="83"/>
    </location>
</feature>
<dbReference type="SUPFAM" id="SSF48019">
    <property type="entry name" value="post-AAA+ oligomerization domain-like"/>
    <property type="match status" value="1"/>
</dbReference>
<dbReference type="CDD" id="cd00009">
    <property type="entry name" value="AAA"/>
    <property type="match status" value="1"/>
</dbReference>
<evidence type="ECO:0000256" key="7">
    <source>
        <dbReference type="ARBA" id="ARBA00023242"/>
    </source>
</evidence>
<evidence type="ECO:0000256" key="5">
    <source>
        <dbReference type="ARBA" id="ARBA00022741"/>
    </source>
</evidence>
<dbReference type="GO" id="GO:0005634">
    <property type="term" value="C:nucleus"/>
    <property type="evidence" value="ECO:0007669"/>
    <property type="project" value="UniProtKB-SubCell"/>
</dbReference>
<dbReference type="InterPro" id="IPR013725">
    <property type="entry name" value="DNA_replication_fac_RFC1_C"/>
</dbReference>
<keyword evidence="4 8" id="KW-0235">DNA replication</keyword>
<name>A0A061AU04_CYBFA</name>
<feature type="compositionally biased region" description="Polar residues" evidence="10">
    <location>
        <begin position="106"/>
        <end position="116"/>
    </location>
</feature>
<feature type="domain" description="BRCT" evidence="11">
    <location>
        <begin position="254"/>
        <end position="331"/>
    </location>
</feature>
<feature type="compositionally biased region" description="Acidic residues" evidence="10">
    <location>
        <begin position="124"/>
        <end position="165"/>
    </location>
</feature>
<dbReference type="PhylomeDB" id="A0A061AU04"/>
<dbReference type="InterPro" id="IPR003593">
    <property type="entry name" value="AAA+_ATPase"/>
</dbReference>
<dbReference type="GO" id="GO:0006281">
    <property type="term" value="P:DNA repair"/>
    <property type="evidence" value="ECO:0007669"/>
    <property type="project" value="InterPro"/>
</dbReference>
<dbReference type="PANTHER" id="PTHR23389:SF6">
    <property type="entry name" value="REPLICATION FACTOR C SUBUNIT 1"/>
    <property type="match status" value="1"/>
</dbReference>
<dbReference type="EMBL" id="LK052890">
    <property type="protein sequence ID" value="CDR40662.1"/>
    <property type="molecule type" value="Genomic_DNA"/>
</dbReference>
<evidence type="ECO:0000256" key="1">
    <source>
        <dbReference type="ARBA" id="ARBA00004123"/>
    </source>
</evidence>
<dbReference type="Gene3D" id="1.20.272.10">
    <property type="match status" value="1"/>
</dbReference>
<dbReference type="PROSITE" id="PS50172">
    <property type="entry name" value="BRCT"/>
    <property type="match status" value="1"/>
</dbReference>
<dbReference type="SMART" id="SM00292">
    <property type="entry name" value="BRCT"/>
    <property type="match status" value="1"/>
</dbReference>
<dbReference type="Pfam" id="PF25361">
    <property type="entry name" value="AAA_lid_RFC1"/>
    <property type="match status" value="1"/>
</dbReference>
<dbReference type="SUPFAM" id="SSF52113">
    <property type="entry name" value="BRCT domain"/>
    <property type="match status" value="1"/>
</dbReference>
<keyword evidence="9" id="KW-0175">Coiled coil</keyword>
<keyword evidence="7 8" id="KW-0539">Nucleus</keyword>
<dbReference type="FunFam" id="1.10.8.60:FF:000021">
    <property type="entry name" value="Replication factor C subunit 1"/>
    <property type="match status" value="1"/>
</dbReference>
<dbReference type="Pfam" id="PF00004">
    <property type="entry name" value="AAA"/>
    <property type="match status" value="1"/>
</dbReference>
<dbReference type="PIRSF" id="PIRSF036578">
    <property type="entry name" value="RFC1"/>
    <property type="match status" value="1"/>
</dbReference>
<dbReference type="SMART" id="SM00382">
    <property type="entry name" value="AAA"/>
    <property type="match status" value="1"/>
</dbReference>
<feature type="region of interest" description="Disordered" evidence="10">
    <location>
        <begin position="881"/>
        <end position="917"/>
    </location>
</feature>
<feature type="compositionally biased region" description="Acidic residues" evidence="10">
    <location>
        <begin position="902"/>
        <end position="917"/>
    </location>
</feature>
<reference evidence="12" key="1">
    <citation type="journal article" date="2014" name="Genome Announc.">
        <title>Genome sequence of the yeast Cyberlindnera fabianii (Hansenula fabianii).</title>
        <authorList>
            <person name="Freel K.C."/>
            <person name="Sarilar V."/>
            <person name="Neuveglise C."/>
            <person name="Devillers H."/>
            <person name="Friedrich A."/>
            <person name="Schacherer J."/>
        </authorList>
    </citation>
    <scope>NUCLEOTIDE SEQUENCE</scope>
    <source>
        <strain evidence="12">YJS4271</strain>
    </source>
</reference>
<dbReference type="GO" id="GO:0005663">
    <property type="term" value="C:DNA replication factor C complex"/>
    <property type="evidence" value="ECO:0007669"/>
    <property type="project" value="InterPro"/>
</dbReference>
<evidence type="ECO:0000313" key="12">
    <source>
        <dbReference type="EMBL" id="CDR40662.1"/>
    </source>
</evidence>
<protein>
    <recommendedName>
        <fullName evidence="3 8">Replication factor C subunit 1</fullName>
    </recommendedName>
</protein>
<dbReference type="PANTHER" id="PTHR23389">
    <property type="entry name" value="CHROMOSOME TRANSMISSION FIDELITY FACTOR 18"/>
    <property type="match status" value="1"/>
</dbReference>
<dbReference type="InterPro" id="IPR012178">
    <property type="entry name" value="RFC1"/>
</dbReference>
<dbReference type="Gene3D" id="3.40.50.300">
    <property type="entry name" value="P-loop containing nucleotide triphosphate hydrolases"/>
    <property type="match status" value="1"/>
</dbReference>
<dbReference type="InterPro" id="IPR001357">
    <property type="entry name" value="BRCT_dom"/>
</dbReference>
<dbReference type="FunFam" id="3.40.50.300:FF:000395">
    <property type="entry name" value="Replication factor C subunit 1"/>
    <property type="match status" value="1"/>
</dbReference>
<dbReference type="Gene3D" id="1.10.8.60">
    <property type="match status" value="1"/>
</dbReference>
<dbReference type="AlphaFoldDB" id="A0A061AU04"/>
<dbReference type="FunFam" id="1.20.272.10:FF:000005">
    <property type="entry name" value="Replication factor C subunit 1"/>
    <property type="match status" value="1"/>
</dbReference>
<evidence type="ECO:0000256" key="8">
    <source>
        <dbReference type="PIRNR" id="PIRNR036578"/>
    </source>
</evidence>
<feature type="region of interest" description="Disordered" evidence="10">
    <location>
        <begin position="1"/>
        <end position="202"/>
    </location>
</feature>
<evidence type="ECO:0000256" key="9">
    <source>
        <dbReference type="SAM" id="Coils"/>
    </source>
</evidence>
<dbReference type="OrthoDB" id="446168at2759"/>
<dbReference type="InterPro" id="IPR008921">
    <property type="entry name" value="DNA_pol3_clamp-load_cplx_C"/>
</dbReference>
<feature type="compositionally biased region" description="Basic and acidic residues" evidence="10">
    <location>
        <begin position="59"/>
        <end position="68"/>
    </location>
</feature>
<dbReference type="Pfam" id="PF08519">
    <property type="entry name" value="RFC1"/>
    <property type="match status" value="1"/>
</dbReference>
<feature type="compositionally biased region" description="Low complexity" evidence="10">
    <location>
        <begin position="96"/>
        <end position="105"/>
    </location>
</feature>
<gene>
    <name evidence="12" type="ORF">CYFA0S_05e03004g</name>
</gene>
<keyword evidence="6 8" id="KW-0067">ATP-binding</keyword>
<dbReference type="GO" id="GO:0003689">
    <property type="term" value="F:DNA clamp loader activity"/>
    <property type="evidence" value="ECO:0007669"/>
    <property type="project" value="UniProtKB-UniRule"/>
</dbReference>
<dbReference type="Pfam" id="PF00533">
    <property type="entry name" value="BRCT"/>
    <property type="match status" value="1"/>
</dbReference>
<comment type="similarity">
    <text evidence="2 8">Belongs to the activator 1 large subunit family.</text>
</comment>
<dbReference type="InterPro" id="IPR047854">
    <property type="entry name" value="RFC_lid"/>
</dbReference>
<dbReference type="Gene3D" id="3.40.50.10190">
    <property type="entry name" value="BRCT domain"/>
    <property type="match status" value="1"/>
</dbReference>
<dbReference type="VEuPathDB" id="FungiDB:BON22_2141"/>
<keyword evidence="5 8" id="KW-0547">Nucleotide-binding</keyword>
<feature type="compositionally biased region" description="Basic residues" evidence="10">
    <location>
        <begin position="174"/>
        <end position="185"/>
    </location>
</feature>
<dbReference type="InterPro" id="IPR036420">
    <property type="entry name" value="BRCT_dom_sf"/>
</dbReference>
<comment type="subcellular location">
    <subcellularLocation>
        <location evidence="1 8">Nucleus</location>
    </subcellularLocation>
</comment>
<feature type="coiled-coil region" evidence="9">
    <location>
        <begin position="342"/>
        <end position="386"/>
    </location>
</feature>
<evidence type="ECO:0000259" key="11">
    <source>
        <dbReference type="PROSITE" id="PS50172"/>
    </source>
</evidence>
<evidence type="ECO:0000256" key="2">
    <source>
        <dbReference type="ARBA" id="ARBA00006116"/>
    </source>
</evidence>
<dbReference type="SUPFAM" id="SSF52540">
    <property type="entry name" value="P-loop containing nucleoside triphosphate hydrolases"/>
    <property type="match status" value="1"/>
</dbReference>
<feature type="compositionally biased region" description="Polar residues" evidence="10">
    <location>
        <begin position="23"/>
        <end position="40"/>
    </location>
</feature>
<dbReference type="GO" id="GO:0005524">
    <property type="term" value="F:ATP binding"/>
    <property type="evidence" value="ECO:0007669"/>
    <property type="project" value="UniProtKB-UniRule"/>
</dbReference>
<dbReference type="GO" id="GO:0003677">
    <property type="term" value="F:DNA binding"/>
    <property type="evidence" value="ECO:0007669"/>
    <property type="project" value="InterPro"/>
</dbReference>
<organism evidence="12">
    <name type="scientific">Cyberlindnera fabianii</name>
    <name type="common">Yeast</name>
    <name type="synonym">Hansenula fabianii</name>
    <dbReference type="NCBI Taxonomy" id="36022"/>
    <lineage>
        <taxon>Eukaryota</taxon>
        <taxon>Fungi</taxon>
        <taxon>Dikarya</taxon>
        <taxon>Ascomycota</taxon>
        <taxon>Saccharomycotina</taxon>
        <taxon>Saccharomycetes</taxon>
        <taxon>Phaffomycetales</taxon>
        <taxon>Phaffomycetaceae</taxon>
        <taxon>Cyberlindnera</taxon>
    </lineage>
</organism>
<accession>A0A061AU04</accession>
<evidence type="ECO:0000256" key="6">
    <source>
        <dbReference type="ARBA" id="ARBA00022840"/>
    </source>
</evidence>
<proteinExistence type="inferred from homology"/>
<dbReference type="InterPro" id="IPR027417">
    <property type="entry name" value="P-loop_NTPase"/>
</dbReference>
<evidence type="ECO:0000256" key="3">
    <source>
        <dbReference type="ARBA" id="ARBA00020401"/>
    </source>
</evidence>